<dbReference type="Gene3D" id="3.40.50.1390">
    <property type="entry name" value="Resolvase, N-terminal catalytic domain"/>
    <property type="match status" value="1"/>
</dbReference>
<dbReference type="GO" id="GO:0003677">
    <property type="term" value="F:DNA binding"/>
    <property type="evidence" value="ECO:0007669"/>
    <property type="project" value="UniProtKB-KW"/>
</dbReference>
<evidence type="ECO:0000256" key="2">
    <source>
        <dbReference type="ARBA" id="ARBA00023172"/>
    </source>
</evidence>
<reference evidence="4 5" key="1">
    <citation type="submission" date="2019-06" db="EMBL/GenBank/DDBJ databases">
        <title>Genome sequence of Deinococcus radiopugnans ATCC 19172.</title>
        <authorList>
            <person name="Maclea K.S."/>
            <person name="Maynard C.R."/>
        </authorList>
    </citation>
    <scope>NUCLEOTIDE SEQUENCE [LARGE SCALE GENOMIC DNA]</scope>
    <source>
        <strain evidence="4 5">ATCC 19172</strain>
    </source>
</reference>
<evidence type="ECO:0000313" key="4">
    <source>
        <dbReference type="EMBL" id="TNM71989.1"/>
    </source>
</evidence>
<dbReference type="EMBL" id="VDMO01000005">
    <property type="protein sequence ID" value="TNM71989.1"/>
    <property type="molecule type" value="Genomic_DNA"/>
</dbReference>
<keyword evidence="2" id="KW-0233">DNA recombination</keyword>
<dbReference type="Proteomes" id="UP000313988">
    <property type="component" value="Unassembled WGS sequence"/>
</dbReference>
<accession>A0A5C4Y8U5</accession>
<proteinExistence type="predicted"/>
<dbReference type="Pfam" id="PF00239">
    <property type="entry name" value="Resolvase"/>
    <property type="match status" value="1"/>
</dbReference>
<dbReference type="PANTHER" id="PTHR30461:SF2">
    <property type="entry name" value="SERINE RECOMBINASE PINE-RELATED"/>
    <property type="match status" value="1"/>
</dbReference>
<evidence type="ECO:0000259" key="3">
    <source>
        <dbReference type="PROSITE" id="PS51736"/>
    </source>
</evidence>
<dbReference type="GO" id="GO:0000150">
    <property type="term" value="F:DNA strand exchange activity"/>
    <property type="evidence" value="ECO:0007669"/>
    <property type="project" value="InterPro"/>
</dbReference>
<dbReference type="PROSITE" id="PS51736">
    <property type="entry name" value="RECOMBINASES_3"/>
    <property type="match status" value="1"/>
</dbReference>
<dbReference type="InterPro" id="IPR036162">
    <property type="entry name" value="Resolvase-like_N_sf"/>
</dbReference>
<keyword evidence="1" id="KW-0238">DNA-binding</keyword>
<dbReference type="CDD" id="cd00338">
    <property type="entry name" value="Ser_Recombinase"/>
    <property type="match status" value="1"/>
</dbReference>
<dbReference type="InterPro" id="IPR050639">
    <property type="entry name" value="SSR_resolvase"/>
</dbReference>
<protein>
    <submittedName>
        <fullName evidence="4">Resolvase</fullName>
    </submittedName>
</protein>
<gene>
    <name evidence="4" type="ORF">FHR04_06400</name>
</gene>
<name>A0A5C4Y8U5_9DEIO</name>
<dbReference type="SMART" id="SM00857">
    <property type="entry name" value="Resolvase"/>
    <property type="match status" value="1"/>
</dbReference>
<evidence type="ECO:0000256" key="1">
    <source>
        <dbReference type="ARBA" id="ARBA00023125"/>
    </source>
</evidence>
<dbReference type="SUPFAM" id="SSF53041">
    <property type="entry name" value="Resolvase-like"/>
    <property type="match status" value="1"/>
</dbReference>
<evidence type="ECO:0000313" key="5">
    <source>
        <dbReference type="Proteomes" id="UP000313988"/>
    </source>
</evidence>
<feature type="domain" description="Resolvase/invertase-type recombinase catalytic" evidence="3">
    <location>
        <begin position="31"/>
        <end position="168"/>
    </location>
</feature>
<organism evidence="4 5">
    <name type="scientific">Deinococcus radiopugnans ATCC 19172</name>
    <dbReference type="NCBI Taxonomy" id="585398"/>
    <lineage>
        <taxon>Bacteria</taxon>
        <taxon>Thermotogati</taxon>
        <taxon>Deinococcota</taxon>
        <taxon>Deinococci</taxon>
        <taxon>Deinococcales</taxon>
        <taxon>Deinococcaceae</taxon>
        <taxon>Deinococcus</taxon>
    </lineage>
</organism>
<dbReference type="OrthoDB" id="2290206at2"/>
<dbReference type="InterPro" id="IPR006119">
    <property type="entry name" value="Resolv_N"/>
</dbReference>
<sequence>MTQAARKGVGPLVTGHERPDVPCYTPPVSIPAVAYYRVSTQKQGQSGLGLEAQQAAVLAHARVQGLSVVAEFTEIETGTRKRHRPQLEAALTQTRRMGGVLLIAKLDRLARNVAFVASLMESGVRFTAVDMPEADNLTIHVMAAVAEREAALISQRTRAALAARKARGLTLGKAANLTDKARAAGAAATRAAALQAMKPAAAYAGSLRGQGRSLRQIALALEEGGFSTRAGGPWSAEQVRRLLSRTEAPQRH</sequence>
<comment type="caution">
    <text evidence="4">The sequence shown here is derived from an EMBL/GenBank/DDBJ whole genome shotgun (WGS) entry which is preliminary data.</text>
</comment>
<dbReference type="AlphaFoldDB" id="A0A5C4Y8U5"/>
<dbReference type="PANTHER" id="PTHR30461">
    <property type="entry name" value="DNA-INVERTASE FROM LAMBDOID PROPHAGE"/>
    <property type="match status" value="1"/>
</dbReference>